<gene>
    <name evidence="3" type="ORF">niasHS_013111</name>
</gene>
<dbReference type="Pfam" id="PF23304">
    <property type="entry name" value="GAE_BBS1"/>
    <property type="match status" value="1"/>
</dbReference>
<dbReference type="AlphaFoldDB" id="A0ABD2IA84"/>
<evidence type="ECO:0008006" key="5">
    <source>
        <dbReference type="Google" id="ProtNLM"/>
    </source>
</evidence>
<feature type="domain" description="Bardet-Biedl syndrome 1 protein GAE" evidence="2">
    <location>
        <begin position="495"/>
        <end position="598"/>
    </location>
</feature>
<feature type="domain" description="Bardet-Biedl syndrome 1 N-terminal" evidence="1">
    <location>
        <begin position="10"/>
        <end position="281"/>
    </location>
</feature>
<evidence type="ECO:0000313" key="3">
    <source>
        <dbReference type="EMBL" id="KAL3077122.1"/>
    </source>
</evidence>
<evidence type="ECO:0000259" key="1">
    <source>
        <dbReference type="Pfam" id="PF14779"/>
    </source>
</evidence>
<sequence length="602" mass="68760">MLNVNTSNKWTRALWEPAAGVVATKPCVELCDMHGQNDFQLVLVDESAVPCRLKLFKGLRVAVESMLAEVPTGIVSFVCDVGNSESTCLAVACGSSLLVYRNMKPYYRYKVPQKDILPAESELWNRMKQSKIQKSQLVDGLKQLQLEHSIGVMSYQSQQLLTLNSADDGTAEENIQSEFIDFVLKKETRGGEGESEVQLQNVHITSVATIPRNQSQTSAVDVLILGTERGSVYFVDSQAYTVLQRNAIGGAVPVKMLPVGHFDLEFRLIVCTREHDVFVLRRSAKGEFSVNSFYIREHPFDVVLCANQLAFATRKRCLVFFSLKGRRQNSMKFDESIADIEQFYYEPKQYSGVLVAVSNEIHLFVDQLRVDTIRMDQPIEWMRYGRMGREEGVLVIATFGGGLCVKIFRRVANFEENRQTMAQRKATKGSIELPKKSRTFIDQSLRERQNAQLLHQIYQRDWFMIKWHATKTFAELKSGNHGALPTADSDEPVQVQFDLLGFGPLFRLKIRLVASKKLDGQQRRWMTFVYNAEEYQFADQMLPIPRPLMPNRPVTFCTNIRCLHPEKQLVEEEVKLVLCREDRSRPIWTANFQMPLSEAEIV</sequence>
<evidence type="ECO:0000313" key="4">
    <source>
        <dbReference type="Proteomes" id="UP001620645"/>
    </source>
</evidence>
<dbReference type="InterPro" id="IPR028784">
    <property type="entry name" value="BBS1"/>
</dbReference>
<protein>
    <recommendedName>
        <fullName evidence="5">BBS1 domain-containing protein</fullName>
    </recommendedName>
</protein>
<dbReference type="InterPro" id="IPR056419">
    <property type="entry name" value="GAE_BBS1"/>
</dbReference>
<proteinExistence type="predicted"/>
<dbReference type="PANTHER" id="PTHR20870:SF0">
    <property type="entry name" value="BARDET-BIEDL SYNDROME 1 PROTEIN"/>
    <property type="match status" value="1"/>
</dbReference>
<name>A0ABD2IA84_HETSC</name>
<keyword evidence="4" id="KW-1185">Reference proteome</keyword>
<reference evidence="3 4" key="1">
    <citation type="submission" date="2024-10" db="EMBL/GenBank/DDBJ databases">
        <authorList>
            <person name="Kim D."/>
        </authorList>
    </citation>
    <scope>NUCLEOTIDE SEQUENCE [LARGE SCALE GENOMIC DNA]</scope>
    <source>
        <strain evidence="3">Taebaek</strain>
    </source>
</reference>
<organism evidence="3 4">
    <name type="scientific">Heterodera schachtii</name>
    <name type="common">Sugarbeet cyst nematode worm</name>
    <name type="synonym">Tylenchus schachtii</name>
    <dbReference type="NCBI Taxonomy" id="97005"/>
    <lineage>
        <taxon>Eukaryota</taxon>
        <taxon>Metazoa</taxon>
        <taxon>Ecdysozoa</taxon>
        <taxon>Nematoda</taxon>
        <taxon>Chromadorea</taxon>
        <taxon>Rhabditida</taxon>
        <taxon>Tylenchina</taxon>
        <taxon>Tylenchomorpha</taxon>
        <taxon>Tylenchoidea</taxon>
        <taxon>Heteroderidae</taxon>
        <taxon>Heteroderinae</taxon>
        <taxon>Heterodera</taxon>
    </lineage>
</organism>
<accession>A0ABD2IA84</accession>
<dbReference type="EMBL" id="JBICCN010000327">
    <property type="protein sequence ID" value="KAL3077122.1"/>
    <property type="molecule type" value="Genomic_DNA"/>
</dbReference>
<comment type="caution">
    <text evidence="3">The sequence shown here is derived from an EMBL/GenBank/DDBJ whole genome shotgun (WGS) entry which is preliminary data.</text>
</comment>
<dbReference type="Proteomes" id="UP001620645">
    <property type="component" value="Unassembled WGS sequence"/>
</dbReference>
<dbReference type="InterPro" id="IPR032728">
    <property type="entry name" value="BBS1_N"/>
</dbReference>
<dbReference type="Pfam" id="PF14779">
    <property type="entry name" value="BBS1"/>
    <property type="match status" value="1"/>
</dbReference>
<evidence type="ECO:0000259" key="2">
    <source>
        <dbReference type="Pfam" id="PF23304"/>
    </source>
</evidence>
<dbReference type="PANTHER" id="PTHR20870">
    <property type="entry name" value="BARDET-BIEDL SYNDROME 1 PROTEIN"/>
    <property type="match status" value="1"/>
</dbReference>